<sequence length="390" mass="41056">MRVLISGGGIAGPALAFWLARHGIGATIVERAPAPRPGGQTVDIRGAARTVVDRMGLREAIRARQVDERGVALVDGAGRRLAELPADLFGGDGIVAETEILRGDLADVLRAHAGPGVEHRYGDRLVALAQDPHGVDVRFASGRTERFDVVVGADGVHSGVRELAFGPEREFVRHLGAYTGWFSVPDPGDLDHWFLMHNAPGGRVAGLRPARDGAAMASLTFTSPPRPVTRELLAERMAGVGWRVPALLAGLREAGDCYLDAVSRVRVRRWARGRVVLLGDAGYCGSPLAGQGTSLALVGAYVLAGELAAGRGDPPAAFAAYQRELAAYVAAGTRLPPGGVRGFAPHSAAMIALRAASTRMMTRAPLRAVMARQFAKADRITLKEYAGAPG</sequence>
<proteinExistence type="predicted"/>
<dbReference type="PANTHER" id="PTHR46865:SF2">
    <property type="entry name" value="MONOOXYGENASE"/>
    <property type="match status" value="1"/>
</dbReference>
<gene>
    <name evidence="2" type="ORF">Ani05nite_14570</name>
</gene>
<feature type="domain" description="FAD-binding" evidence="1">
    <location>
        <begin position="2"/>
        <end position="310"/>
    </location>
</feature>
<keyword evidence="3" id="KW-1185">Reference proteome</keyword>
<dbReference type="Pfam" id="PF01494">
    <property type="entry name" value="FAD_binding_3"/>
    <property type="match status" value="1"/>
</dbReference>
<organism evidence="2 3">
    <name type="scientific">Actinoplanes nipponensis</name>
    <dbReference type="NCBI Taxonomy" id="135950"/>
    <lineage>
        <taxon>Bacteria</taxon>
        <taxon>Bacillati</taxon>
        <taxon>Actinomycetota</taxon>
        <taxon>Actinomycetes</taxon>
        <taxon>Micromonosporales</taxon>
        <taxon>Micromonosporaceae</taxon>
        <taxon>Actinoplanes</taxon>
    </lineage>
</organism>
<dbReference type="GO" id="GO:0071949">
    <property type="term" value="F:FAD binding"/>
    <property type="evidence" value="ECO:0007669"/>
    <property type="project" value="InterPro"/>
</dbReference>
<dbReference type="InterPro" id="IPR051704">
    <property type="entry name" value="FAD_aromatic-hydroxylase"/>
</dbReference>
<dbReference type="PANTHER" id="PTHR46865">
    <property type="entry name" value="OXIDOREDUCTASE-RELATED"/>
    <property type="match status" value="1"/>
</dbReference>
<reference evidence="2" key="1">
    <citation type="submission" date="2021-01" db="EMBL/GenBank/DDBJ databases">
        <title>Whole genome shotgun sequence of Actinoplanes nipponensis NBRC 14063.</title>
        <authorList>
            <person name="Komaki H."/>
            <person name="Tamura T."/>
        </authorList>
    </citation>
    <scope>NUCLEOTIDE SEQUENCE</scope>
    <source>
        <strain evidence="2">NBRC 14063</strain>
    </source>
</reference>
<dbReference type="RefSeq" id="WP_203766238.1">
    <property type="nucleotide sequence ID" value="NZ_BAAAYJ010000034.1"/>
</dbReference>
<evidence type="ECO:0000259" key="1">
    <source>
        <dbReference type="Pfam" id="PF01494"/>
    </source>
</evidence>
<dbReference type="SUPFAM" id="SSF51905">
    <property type="entry name" value="FAD/NAD(P)-binding domain"/>
    <property type="match status" value="1"/>
</dbReference>
<name>A0A919JBY5_9ACTN</name>
<accession>A0A919JBY5</accession>
<dbReference type="AlphaFoldDB" id="A0A919JBY5"/>
<protein>
    <submittedName>
        <fullName evidence="2">FAD-dependent oxidoreductase</fullName>
    </submittedName>
</protein>
<dbReference type="EMBL" id="BOMQ01000018">
    <property type="protein sequence ID" value="GIE47923.1"/>
    <property type="molecule type" value="Genomic_DNA"/>
</dbReference>
<dbReference type="Gene3D" id="3.50.50.60">
    <property type="entry name" value="FAD/NAD(P)-binding domain"/>
    <property type="match status" value="1"/>
</dbReference>
<comment type="caution">
    <text evidence="2">The sequence shown here is derived from an EMBL/GenBank/DDBJ whole genome shotgun (WGS) entry which is preliminary data.</text>
</comment>
<evidence type="ECO:0000313" key="2">
    <source>
        <dbReference type="EMBL" id="GIE47923.1"/>
    </source>
</evidence>
<dbReference type="InterPro" id="IPR002938">
    <property type="entry name" value="FAD-bd"/>
</dbReference>
<dbReference type="Proteomes" id="UP000647172">
    <property type="component" value="Unassembled WGS sequence"/>
</dbReference>
<dbReference type="InterPro" id="IPR036188">
    <property type="entry name" value="FAD/NAD-bd_sf"/>
</dbReference>
<dbReference type="Gene3D" id="3.30.9.10">
    <property type="entry name" value="D-Amino Acid Oxidase, subunit A, domain 2"/>
    <property type="match status" value="1"/>
</dbReference>
<evidence type="ECO:0000313" key="3">
    <source>
        <dbReference type="Proteomes" id="UP000647172"/>
    </source>
</evidence>
<dbReference type="PRINTS" id="PR00420">
    <property type="entry name" value="RNGMNOXGNASE"/>
</dbReference>